<dbReference type="InterPro" id="IPR049808">
    <property type="entry name" value="CONSTANS-like_Bbox1"/>
</dbReference>
<keyword evidence="13" id="KW-0325">Glycoprotein</keyword>
<dbReference type="SMART" id="SM00336">
    <property type="entry name" value="BBOX"/>
    <property type="match status" value="2"/>
</dbReference>
<keyword evidence="11" id="KW-0805">Transcription regulation</keyword>
<keyword evidence="17" id="KW-0812">Transmembrane</keyword>
<evidence type="ECO:0000256" key="13">
    <source>
        <dbReference type="ARBA" id="ARBA00023180"/>
    </source>
</evidence>
<keyword evidence="17" id="KW-1133">Transmembrane helix</keyword>
<proteinExistence type="inferred from homology"/>
<keyword evidence="10" id="KW-0862">Zinc</keyword>
<evidence type="ECO:0000256" key="2">
    <source>
        <dbReference type="ARBA" id="ARBA00011079"/>
    </source>
</evidence>
<comment type="caution">
    <text evidence="19">The sequence shown here is derived from an EMBL/GenBank/DDBJ whole genome shotgun (WGS) entry which is preliminary data.</text>
</comment>
<keyword evidence="8 15" id="KW-0863">Zinc-finger</keyword>
<dbReference type="Gene3D" id="3.30.160.60">
    <property type="entry name" value="Classic Zinc Finger"/>
    <property type="match status" value="1"/>
</dbReference>
<evidence type="ECO:0000256" key="14">
    <source>
        <dbReference type="ARBA" id="ARBA00023242"/>
    </source>
</evidence>
<feature type="region of interest" description="Disordered" evidence="16">
    <location>
        <begin position="105"/>
        <end position="154"/>
    </location>
</feature>
<evidence type="ECO:0000256" key="7">
    <source>
        <dbReference type="ARBA" id="ARBA00022737"/>
    </source>
</evidence>
<dbReference type="GO" id="GO:0070008">
    <property type="term" value="F:serine-type exopeptidase activity"/>
    <property type="evidence" value="ECO:0007669"/>
    <property type="project" value="InterPro"/>
</dbReference>
<evidence type="ECO:0000256" key="10">
    <source>
        <dbReference type="ARBA" id="ARBA00022833"/>
    </source>
</evidence>
<evidence type="ECO:0000313" key="20">
    <source>
        <dbReference type="Proteomes" id="UP000583929"/>
    </source>
</evidence>
<dbReference type="Proteomes" id="UP000583929">
    <property type="component" value="Unassembled WGS sequence"/>
</dbReference>
<dbReference type="GO" id="GO:0006508">
    <property type="term" value="P:proteolysis"/>
    <property type="evidence" value="ECO:0007669"/>
    <property type="project" value="UniProtKB-KW"/>
</dbReference>
<keyword evidence="17" id="KW-0472">Membrane</keyword>
<evidence type="ECO:0000256" key="6">
    <source>
        <dbReference type="ARBA" id="ARBA00022729"/>
    </source>
</evidence>
<dbReference type="CDD" id="cd19821">
    <property type="entry name" value="Bbox1_BBX-like"/>
    <property type="match status" value="2"/>
</dbReference>
<evidence type="ECO:0000256" key="1">
    <source>
        <dbReference type="ARBA" id="ARBA00004123"/>
    </source>
</evidence>
<feature type="compositionally biased region" description="Polar residues" evidence="16">
    <location>
        <begin position="133"/>
        <end position="154"/>
    </location>
</feature>
<evidence type="ECO:0000256" key="5">
    <source>
        <dbReference type="ARBA" id="ARBA00022723"/>
    </source>
</evidence>
<evidence type="ECO:0000256" key="4">
    <source>
        <dbReference type="ARBA" id="ARBA00022670"/>
    </source>
</evidence>
<evidence type="ECO:0000256" key="12">
    <source>
        <dbReference type="ARBA" id="ARBA00023163"/>
    </source>
</evidence>
<evidence type="ECO:0000259" key="18">
    <source>
        <dbReference type="PROSITE" id="PS50119"/>
    </source>
</evidence>
<dbReference type="SUPFAM" id="SSF53474">
    <property type="entry name" value="alpha/beta-Hydrolases"/>
    <property type="match status" value="1"/>
</dbReference>
<evidence type="ECO:0000256" key="9">
    <source>
        <dbReference type="ARBA" id="ARBA00022801"/>
    </source>
</evidence>
<keyword evidence="7" id="KW-0677">Repeat</keyword>
<dbReference type="GO" id="GO:0005773">
    <property type="term" value="C:vacuole"/>
    <property type="evidence" value="ECO:0007669"/>
    <property type="project" value="TreeGrafter"/>
</dbReference>
<evidence type="ECO:0000256" key="16">
    <source>
        <dbReference type="SAM" id="MobiDB-lite"/>
    </source>
</evidence>
<evidence type="ECO:0000256" key="11">
    <source>
        <dbReference type="ARBA" id="ARBA00023015"/>
    </source>
</evidence>
<reference evidence="19 20" key="1">
    <citation type="journal article" date="2020" name="bioRxiv">
        <title>Sequence and annotation of 42 cannabis genomes reveals extensive copy number variation in cannabinoid synthesis and pathogen resistance genes.</title>
        <authorList>
            <person name="Mckernan K.J."/>
            <person name="Helbert Y."/>
            <person name="Kane L.T."/>
            <person name="Ebling H."/>
            <person name="Zhang L."/>
            <person name="Liu B."/>
            <person name="Eaton Z."/>
            <person name="Mclaughlin S."/>
            <person name="Kingan S."/>
            <person name="Baybayan P."/>
            <person name="Concepcion G."/>
            <person name="Jordan M."/>
            <person name="Riva A."/>
            <person name="Barbazuk W."/>
            <person name="Harkins T."/>
        </authorList>
    </citation>
    <scope>NUCLEOTIDE SEQUENCE [LARGE SCALE GENOMIC DNA]</scope>
    <source>
        <strain evidence="20">cv. Jamaican Lion 4</strain>
        <tissue evidence="19">Leaf</tissue>
    </source>
</reference>
<evidence type="ECO:0000256" key="8">
    <source>
        <dbReference type="ARBA" id="ARBA00022771"/>
    </source>
</evidence>
<feature type="domain" description="B box-type" evidence="18">
    <location>
        <begin position="1"/>
        <end position="47"/>
    </location>
</feature>
<dbReference type="FunFam" id="3.40.50.1820:FF:000190">
    <property type="entry name" value="Prolyl carboxypeptidase like protein"/>
    <property type="match status" value="1"/>
</dbReference>
<dbReference type="GO" id="GO:0010100">
    <property type="term" value="P:negative regulation of photomorphogenesis"/>
    <property type="evidence" value="ECO:0007669"/>
    <property type="project" value="UniProtKB-ARBA"/>
</dbReference>
<comment type="similarity">
    <text evidence="2">Belongs to the peptidase S28 family.</text>
</comment>
<keyword evidence="14" id="KW-0539">Nucleus</keyword>
<dbReference type="InterPro" id="IPR008758">
    <property type="entry name" value="Peptidase_S28"/>
</dbReference>
<keyword evidence="3" id="KW-0678">Repressor</keyword>
<dbReference type="GO" id="GO:0008239">
    <property type="term" value="F:dipeptidyl-peptidase activity"/>
    <property type="evidence" value="ECO:0007669"/>
    <property type="project" value="TreeGrafter"/>
</dbReference>
<organism evidence="19 20">
    <name type="scientific">Cannabis sativa</name>
    <name type="common">Hemp</name>
    <name type="synonym">Marijuana</name>
    <dbReference type="NCBI Taxonomy" id="3483"/>
    <lineage>
        <taxon>Eukaryota</taxon>
        <taxon>Viridiplantae</taxon>
        <taxon>Streptophyta</taxon>
        <taxon>Embryophyta</taxon>
        <taxon>Tracheophyta</taxon>
        <taxon>Spermatophyta</taxon>
        <taxon>Magnoliopsida</taxon>
        <taxon>eudicotyledons</taxon>
        <taxon>Gunneridae</taxon>
        <taxon>Pentapetalae</taxon>
        <taxon>rosids</taxon>
        <taxon>fabids</taxon>
        <taxon>Rosales</taxon>
        <taxon>Cannabaceae</taxon>
        <taxon>Cannabis</taxon>
    </lineage>
</organism>
<dbReference type="FunFam" id="3.30.160.60:FF:000610">
    <property type="entry name" value="B-box zinc finger protein 19"/>
    <property type="match status" value="1"/>
</dbReference>
<dbReference type="Pfam" id="PF05577">
    <property type="entry name" value="Peptidase_S28"/>
    <property type="match status" value="2"/>
</dbReference>
<evidence type="ECO:0000256" key="3">
    <source>
        <dbReference type="ARBA" id="ARBA00022491"/>
    </source>
</evidence>
<protein>
    <recommendedName>
        <fullName evidence="18">B box-type domain-containing protein</fullName>
    </recommendedName>
</protein>
<dbReference type="AlphaFoldDB" id="A0A7J6FML7"/>
<comment type="subcellular location">
    <subcellularLocation>
        <location evidence="1">Nucleus</location>
    </subcellularLocation>
</comment>
<dbReference type="GO" id="GO:0005634">
    <property type="term" value="C:nucleus"/>
    <property type="evidence" value="ECO:0007669"/>
    <property type="project" value="UniProtKB-SubCell"/>
</dbReference>
<name>A0A7J6FML7_CANSA</name>
<keyword evidence="12" id="KW-0804">Transcription</keyword>
<dbReference type="EMBL" id="JAATIQ010000192">
    <property type="protein sequence ID" value="KAF4371888.1"/>
    <property type="molecule type" value="Genomic_DNA"/>
</dbReference>
<feature type="transmembrane region" description="Helical" evidence="17">
    <location>
        <begin position="233"/>
        <end position="251"/>
    </location>
</feature>
<dbReference type="InterPro" id="IPR000315">
    <property type="entry name" value="Znf_B-box"/>
</dbReference>
<keyword evidence="5" id="KW-0479">Metal-binding</keyword>
<keyword evidence="6" id="KW-0732">Signal</keyword>
<evidence type="ECO:0000256" key="17">
    <source>
        <dbReference type="SAM" id="Phobius"/>
    </source>
</evidence>
<dbReference type="PANTHER" id="PTHR11010:SF11">
    <property type="entry name" value="THYMUS-SPECIFIC SERINE PROTEASE"/>
    <property type="match status" value="1"/>
</dbReference>
<keyword evidence="4" id="KW-0645">Protease</keyword>
<evidence type="ECO:0000256" key="15">
    <source>
        <dbReference type="PROSITE-ProRule" id="PRU00024"/>
    </source>
</evidence>
<accession>A0A7J6FML7</accession>
<evidence type="ECO:0000313" key="19">
    <source>
        <dbReference type="EMBL" id="KAF4371888.1"/>
    </source>
</evidence>
<keyword evidence="20" id="KW-1185">Reference proteome</keyword>
<keyword evidence="9" id="KW-0378">Hydrolase</keyword>
<dbReference type="PANTHER" id="PTHR11010">
    <property type="entry name" value="PROTEASE S28 PRO-X CARBOXYPEPTIDASE-RELATED"/>
    <property type="match status" value="1"/>
</dbReference>
<sequence>MRTLCDACESAAAIVFCAADEAALCRSCDDKVHMCNKLASRHVRVGLANPSEVPRCDICENAPAFFYCEIDGSSLCLQCDMIVHVGGKRTHGRYLLLRQRVEFPGDKPGVGNVEEPGTNPGSDQVEAARRGQNHQQPCSKMTGEENQQQQNHNRVSPVRLQEANADGHTHTKRDNKMIDLNMKPHKTYEEFAETRSMTAAREALEKGELFEPEEIWKKERTVTIMERNFQTTLFLLSFLVISVFSSFFSYGHGYQMLLRPSSATLNASNYLTTKELWFTQTLDHFSPYDHRQFKQRYYEYLDNFRIPDGPIFLRICGESSCNGMSNDYLSVLSKKFGAAVVTLEHRYYGKSSPFESLATENLRYLSSKQALFDLAVFRQYYQESLNQKLNRTNVENPWFVVGVSYSGALSAWFRLKFPHLTCGSLASSAVVLAVYNFTEFDKQIGVSAEPECKSALQEITQLVDQRLATQGKSVKALFGAAELEIDGDFLYFLADCAVTAFQYGNPDQLCSPLVQAKKNGEDLVDAYAKYVKQYYSSDVKIYDQEYLKITTITEDTSARLWWFQVCTEVAYFQVAPKNDSIRSSKVDTKYHLDLCKNVFGEGVYPDVDATNIYYGGTNIRGTKIVFTNGSQDPWRHASKQTSSPDMPSYIITCHNCGHGTDLRGCPQSPLSPEGDAQKCSSPDAVHKVRQKIIENIDLWLSQCQEMSFFTIFSLSSCYGYGMPRMMFNKLTASRYLTTQELWFNQTLDHFSPYDHSQFKQRYYEFLDNFRIPDGPIFLVLCGEGPCNGIVNDYISDSLNKKLNRTNVENPWFVFGISYSGALSAWFRLKFPHLTCGSLASSGVVLAVYNFTEYDKQVLKFIYIESIVKLKMQVGVSAGPECKAVLQEITQIAEQKLATQGNSVKALFGATELENDGDFFYYLADAAASAVQYGNPDELCSPLVESKKNGEDMLVAYANYIKKHFSGNVQLYNQEYLKNTTLTKDSSMRLWWFQVCTEVAYFQVAPKNDSIRSSKVDTRYHLDLCRNIFGEGIYPDVAGTNINYGGTKIGGTKIIFTNGSEDPWRHASKQTSSPDLPSYIVNCHNCAHGTDMRGCSVNGTSPIEGDAKQCSSPDAVQKVRQKIIDNMDLWLSQCLDSEKSAM</sequence>
<dbReference type="InterPro" id="IPR029058">
    <property type="entry name" value="AB_hydrolase_fold"/>
</dbReference>
<gene>
    <name evidence="19" type="ORF">G4B88_016951</name>
</gene>
<dbReference type="Gene3D" id="3.40.50.1820">
    <property type="entry name" value="alpha/beta hydrolase"/>
    <property type="match status" value="5"/>
</dbReference>
<feature type="domain" description="B box-type" evidence="18">
    <location>
        <begin position="51"/>
        <end position="96"/>
    </location>
</feature>
<dbReference type="PROSITE" id="PS50119">
    <property type="entry name" value="ZF_BBOX"/>
    <property type="match status" value="2"/>
</dbReference>
<dbReference type="GO" id="GO:0008270">
    <property type="term" value="F:zinc ion binding"/>
    <property type="evidence" value="ECO:0007669"/>
    <property type="project" value="UniProtKB-KW"/>
</dbReference>